<evidence type="ECO:0000313" key="3">
    <source>
        <dbReference type="Proteomes" id="UP000694892"/>
    </source>
</evidence>
<feature type="region of interest" description="Disordered" evidence="1">
    <location>
        <begin position="54"/>
        <end position="109"/>
    </location>
</feature>
<feature type="compositionally biased region" description="Basic and acidic residues" evidence="1">
    <location>
        <begin position="69"/>
        <end position="86"/>
    </location>
</feature>
<proteinExistence type="predicted"/>
<evidence type="ECO:0000256" key="1">
    <source>
        <dbReference type="SAM" id="MobiDB-lite"/>
    </source>
</evidence>
<dbReference type="AlphaFoldDB" id="A0A974CIU1"/>
<feature type="compositionally biased region" description="Basic and acidic residues" evidence="1">
    <location>
        <begin position="159"/>
        <end position="169"/>
    </location>
</feature>
<reference evidence="3" key="1">
    <citation type="journal article" date="2016" name="Nature">
        <title>Genome evolution in the allotetraploid frog Xenopus laevis.</title>
        <authorList>
            <person name="Session A.M."/>
            <person name="Uno Y."/>
            <person name="Kwon T."/>
            <person name="Chapman J.A."/>
            <person name="Toyoda A."/>
            <person name="Takahashi S."/>
            <person name="Fukui A."/>
            <person name="Hikosaka A."/>
            <person name="Suzuki A."/>
            <person name="Kondo M."/>
            <person name="van Heeringen S.J."/>
            <person name="Quigley I."/>
            <person name="Heinz S."/>
            <person name="Ogino H."/>
            <person name="Ochi H."/>
            <person name="Hellsten U."/>
            <person name="Lyons J.B."/>
            <person name="Simakov O."/>
            <person name="Putnam N."/>
            <person name="Stites J."/>
            <person name="Kuroki Y."/>
            <person name="Tanaka T."/>
            <person name="Michiue T."/>
            <person name="Watanabe M."/>
            <person name="Bogdanovic O."/>
            <person name="Lister R."/>
            <person name="Georgiou G."/>
            <person name="Paranjpe S.S."/>
            <person name="van Kruijsbergen I."/>
            <person name="Shu S."/>
            <person name="Carlson J."/>
            <person name="Kinoshita T."/>
            <person name="Ohta Y."/>
            <person name="Mawaribuchi S."/>
            <person name="Jenkins J."/>
            <person name="Grimwood J."/>
            <person name="Schmutz J."/>
            <person name="Mitros T."/>
            <person name="Mozaffari S.V."/>
            <person name="Suzuki Y."/>
            <person name="Haramoto Y."/>
            <person name="Yamamoto T.S."/>
            <person name="Takagi C."/>
            <person name="Heald R."/>
            <person name="Miller K."/>
            <person name="Haudenschild C."/>
            <person name="Kitzman J."/>
            <person name="Nakayama T."/>
            <person name="Izutsu Y."/>
            <person name="Robert J."/>
            <person name="Fortriede J."/>
            <person name="Burns K."/>
            <person name="Lotay V."/>
            <person name="Karimi K."/>
            <person name="Yasuoka Y."/>
            <person name="Dichmann D.S."/>
            <person name="Flajnik M.F."/>
            <person name="Houston D.W."/>
            <person name="Shendure J."/>
            <person name="DuPasquier L."/>
            <person name="Vize P.D."/>
            <person name="Zorn A.M."/>
            <person name="Ito M."/>
            <person name="Marcotte E.M."/>
            <person name="Wallingford J.B."/>
            <person name="Ito Y."/>
            <person name="Asashima M."/>
            <person name="Ueno N."/>
            <person name="Matsuda Y."/>
            <person name="Veenstra G.J."/>
            <person name="Fujiyama A."/>
            <person name="Harland R.M."/>
            <person name="Taira M."/>
            <person name="Rokhsar D.S."/>
        </authorList>
    </citation>
    <scope>NUCLEOTIDE SEQUENCE [LARGE SCALE GENOMIC DNA]</scope>
    <source>
        <strain evidence="3">J</strain>
    </source>
</reference>
<sequence length="347" mass="38570">MRFILFFPQAGSDMDEGYSVGVLLSDSEDESPLPKKRNLGLRVALPFTNRKCANKTKEKNLESSLVKPGKKDSKKPPARVKNEQRSSKKVTVPGSDSEDENPASNQENSSALLKRAMNIKENKAMLAQLLSELNSMPELFPISTPSTTPTKQKKTPRRTFSEGHIERRTNPSRSARPPENFGLENFTLSAIKFAEHVQKYGKKAFLKRTLISFSVLRRRRHEFLCGWSTDQGLRSKISPRLGATELIQEPLQLHTICPSAFPLYGAHTPFRIRRLPSLPPSTLTTARRNLSASSAEQGSWSATACSSLALPSTVLTTLVSHQIRSAFLSGKLYAPCALPVSVFYYAH</sequence>
<dbReference type="EMBL" id="CM004477">
    <property type="protein sequence ID" value="OCT74079.1"/>
    <property type="molecule type" value="Genomic_DNA"/>
</dbReference>
<accession>A0A974CIU1</accession>
<protein>
    <submittedName>
        <fullName evidence="2">Uncharacterized protein</fullName>
    </submittedName>
</protein>
<dbReference type="Proteomes" id="UP000694892">
    <property type="component" value="Chromosome 6S"/>
</dbReference>
<name>A0A974CIU1_XENLA</name>
<organism evidence="2 3">
    <name type="scientific">Xenopus laevis</name>
    <name type="common">African clawed frog</name>
    <dbReference type="NCBI Taxonomy" id="8355"/>
    <lineage>
        <taxon>Eukaryota</taxon>
        <taxon>Metazoa</taxon>
        <taxon>Chordata</taxon>
        <taxon>Craniata</taxon>
        <taxon>Vertebrata</taxon>
        <taxon>Euteleostomi</taxon>
        <taxon>Amphibia</taxon>
        <taxon>Batrachia</taxon>
        <taxon>Anura</taxon>
        <taxon>Pipoidea</taxon>
        <taxon>Pipidae</taxon>
        <taxon>Xenopodinae</taxon>
        <taxon>Xenopus</taxon>
        <taxon>Xenopus</taxon>
    </lineage>
</organism>
<gene>
    <name evidence="2" type="ORF">XELAEV_18033043mg</name>
</gene>
<feature type="region of interest" description="Disordered" evidence="1">
    <location>
        <begin position="141"/>
        <end position="180"/>
    </location>
</feature>
<evidence type="ECO:0000313" key="2">
    <source>
        <dbReference type="EMBL" id="OCT74079.1"/>
    </source>
</evidence>